<gene>
    <name evidence="1" type="ORF">N177_3266</name>
</gene>
<comment type="caution">
    <text evidence="1">The sequence shown here is derived from an EMBL/GenBank/DDBJ whole genome shotgun (WGS) entry which is preliminary data.</text>
</comment>
<dbReference type="Proteomes" id="UP000017819">
    <property type="component" value="Unassembled WGS sequence"/>
</dbReference>
<dbReference type="STRING" id="631454.N177_3266"/>
<dbReference type="AlphaFoldDB" id="V4T9K3"/>
<organism evidence="1 2">
    <name type="scientific">Lutibaculum baratangense AMV1</name>
    <dbReference type="NCBI Taxonomy" id="631454"/>
    <lineage>
        <taxon>Bacteria</taxon>
        <taxon>Pseudomonadati</taxon>
        <taxon>Pseudomonadota</taxon>
        <taxon>Alphaproteobacteria</taxon>
        <taxon>Hyphomicrobiales</taxon>
        <taxon>Tepidamorphaceae</taxon>
        <taxon>Lutibaculum</taxon>
    </lineage>
</organism>
<proteinExistence type="predicted"/>
<dbReference type="eggNOG" id="ENOG5033HUQ">
    <property type="taxonomic scope" value="Bacteria"/>
</dbReference>
<dbReference type="PATRIC" id="fig|631454.5.peg.3226"/>
<evidence type="ECO:0000313" key="1">
    <source>
        <dbReference type="EMBL" id="ESR23198.1"/>
    </source>
</evidence>
<evidence type="ECO:0000313" key="2">
    <source>
        <dbReference type="Proteomes" id="UP000017819"/>
    </source>
</evidence>
<reference evidence="1 2" key="1">
    <citation type="journal article" date="2014" name="Genome Announc.">
        <title>Draft Genome Sequence of Lutibaculum baratangense Strain AMV1T, Isolated from a Mud Volcano in Andamans, India.</title>
        <authorList>
            <person name="Singh A."/>
            <person name="Sreenivas A."/>
            <person name="Sathyanarayana Reddy G."/>
            <person name="Pinnaka A.K."/>
            <person name="Shivaji S."/>
        </authorList>
    </citation>
    <scope>NUCLEOTIDE SEQUENCE [LARGE SCALE GENOMIC DNA]</scope>
    <source>
        <strain evidence="1 2">AMV1</strain>
    </source>
</reference>
<protein>
    <submittedName>
        <fullName evidence="1">Uncharacterized protein</fullName>
    </submittedName>
</protein>
<name>V4T9K3_9HYPH</name>
<dbReference type="EMBL" id="AWXZ01000039">
    <property type="protein sequence ID" value="ESR23198.1"/>
    <property type="molecule type" value="Genomic_DNA"/>
</dbReference>
<keyword evidence="2" id="KW-1185">Reference proteome</keyword>
<accession>V4T9K3</accession>
<sequence>MEKVEMHVLSRVLPVAVLAILLAAGPAGAWGWGTENRDFLYSTDRVAPWAGPACDDPKVAARIVERFNQNRKEYWSPAVLMNDVVYAREVATNQWDPPLIATRYCNATAYLSDGSRHDVTYWLRSEQGFAGVGWGLQFCVAGFDEHMAYAPACRMLRP</sequence>